<proteinExistence type="predicted"/>
<dbReference type="AlphaFoldDB" id="A0A8J7RZ62"/>
<dbReference type="Proteomes" id="UP000672602">
    <property type="component" value="Unassembled WGS sequence"/>
</dbReference>
<feature type="region of interest" description="Disordered" evidence="2">
    <location>
        <begin position="73"/>
        <end position="93"/>
    </location>
</feature>
<keyword evidence="4" id="KW-1185">Reference proteome</keyword>
<dbReference type="InterPro" id="IPR018527">
    <property type="entry name" value="Rubredoxin_Fe_BS"/>
</dbReference>
<keyword evidence="1" id="KW-0479">Metal-binding</keyword>
<organism evidence="3 4">
    <name type="scientific">Marivibrio halodurans</name>
    <dbReference type="NCBI Taxonomy" id="2039722"/>
    <lineage>
        <taxon>Bacteria</taxon>
        <taxon>Pseudomonadati</taxon>
        <taxon>Pseudomonadota</taxon>
        <taxon>Alphaproteobacteria</taxon>
        <taxon>Rhodospirillales</taxon>
        <taxon>Rhodospirillaceae</taxon>
        <taxon>Marivibrio</taxon>
    </lineage>
</organism>
<accession>A0A8J7RZ62</accession>
<name>A0A8J7RZ62_9PROT</name>
<sequence>MNNDDEYAANWAYRALAQLQDAQRELADVWIRGRDHTTGNIGDEVVKAIKHTQGALSELQKIYAITGRPASEIAGDDTDDAKAFDPDEPTSPVSALRCDCGWLGARHELIDGWACPQCGCHGEDMAESLTPCAVEIGGAA</sequence>
<gene>
    <name evidence="3" type="ORF">KAJ83_09565</name>
</gene>
<evidence type="ECO:0000313" key="3">
    <source>
        <dbReference type="EMBL" id="MBP5857255.1"/>
    </source>
</evidence>
<evidence type="ECO:0000313" key="4">
    <source>
        <dbReference type="Proteomes" id="UP000672602"/>
    </source>
</evidence>
<evidence type="ECO:0000256" key="2">
    <source>
        <dbReference type="SAM" id="MobiDB-lite"/>
    </source>
</evidence>
<dbReference type="GO" id="GO:0046872">
    <property type="term" value="F:metal ion binding"/>
    <property type="evidence" value="ECO:0007669"/>
    <property type="project" value="UniProtKB-KW"/>
</dbReference>
<evidence type="ECO:0000256" key="1">
    <source>
        <dbReference type="ARBA" id="ARBA00022723"/>
    </source>
</evidence>
<dbReference type="RefSeq" id="WP_210681845.1">
    <property type="nucleotide sequence ID" value="NZ_JAGMWN010000004.1"/>
</dbReference>
<reference evidence="3" key="1">
    <citation type="submission" date="2021-04" db="EMBL/GenBank/DDBJ databases">
        <authorList>
            <person name="Zhang D.-C."/>
        </authorList>
    </citation>
    <scope>NUCLEOTIDE SEQUENCE</scope>
    <source>
        <strain evidence="3">CGMCC 1.15697</strain>
    </source>
</reference>
<dbReference type="PROSITE" id="PS00202">
    <property type="entry name" value="RUBREDOXIN"/>
    <property type="match status" value="1"/>
</dbReference>
<comment type="caution">
    <text evidence="3">The sequence shown here is derived from an EMBL/GenBank/DDBJ whole genome shotgun (WGS) entry which is preliminary data.</text>
</comment>
<dbReference type="EMBL" id="JAGMWN010000004">
    <property type="protein sequence ID" value="MBP5857255.1"/>
    <property type="molecule type" value="Genomic_DNA"/>
</dbReference>
<protein>
    <submittedName>
        <fullName evidence="3">Uncharacterized protein</fullName>
    </submittedName>
</protein>